<dbReference type="STRING" id="6265.A0A0B2VE92"/>
<organism evidence="3 4">
    <name type="scientific">Toxocara canis</name>
    <name type="common">Canine roundworm</name>
    <dbReference type="NCBI Taxonomy" id="6265"/>
    <lineage>
        <taxon>Eukaryota</taxon>
        <taxon>Metazoa</taxon>
        <taxon>Ecdysozoa</taxon>
        <taxon>Nematoda</taxon>
        <taxon>Chromadorea</taxon>
        <taxon>Rhabditida</taxon>
        <taxon>Spirurina</taxon>
        <taxon>Ascaridomorpha</taxon>
        <taxon>Ascaridoidea</taxon>
        <taxon>Toxocaridae</taxon>
        <taxon>Toxocara</taxon>
    </lineage>
</organism>
<dbReference type="InterPro" id="IPR057448">
    <property type="entry name" value="BCL-11A_Znf_CCHC"/>
</dbReference>
<feature type="compositionally biased region" description="Low complexity" evidence="1">
    <location>
        <begin position="28"/>
        <end position="38"/>
    </location>
</feature>
<dbReference type="Pfam" id="PF25491">
    <property type="entry name" value="CCHC_BCL-11A"/>
    <property type="match status" value="1"/>
</dbReference>
<evidence type="ECO:0000313" key="3">
    <source>
        <dbReference type="EMBL" id="KHN79722.1"/>
    </source>
</evidence>
<feature type="compositionally biased region" description="Basic and acidic residues" evidence="1">
    <location>
        <begin position="16"/>
        <end position="27"/>
    </location>
</feature>
<feature type="region of interest" description="Disordered" evidence="1">
    <location>
        <begin position="1"/>
        <end position="169"/>
    </location>
</feature>
<protein>
    <recommendedName>
        <fullName evidence="2">BCL-11A-like CCHC zinc finger domain-containing protein</fullName>
    </recommendedName>
</protein>
<sequence>MASSDSGVESSAEVDVEMKDGGCRDEAAASPSDSSSDDVTGTVHTSTHADVIMSSASRNAKTTTSEPKRRGRKATSSKSKEVESVVEEHQETVPVVAVPEQTAAEEVPKIGEEPSVAQQNVKLAGTPMASSDSGVESSAEVDVEMKDGGCRDEAAASPSDSSSDDVTGTVHTSTHADVIVCGTCHTQFSLTHFTAFIDHKATRCDGKQTPSDEMLVDSPPARHSEMFRPARRRHTPVPLYGQLMESSESRSPQPSSANAEMLLSIPEGGCRRYRSDATTETTDLSRFTPSKLAWNVMRAELSLNDYAHENDDVTSA</sequence>
<keyword evidence="4" id="KW-1185">Reference proteome</keyword>
<evidence type="ECO:0000313" key="4">
    <source>
        <dbReference type="Proteomes" id="UP000031036"/>
    </source>
</evidence>
<feature type="compositionally biased region" description="Polar residues" evidence="1">
    <location>
        <begin position="42"/>
        <end position="65"/>
    </location>
</feature>
<evidence type="ECO:0000256" key="1">
    <source>
        <dbReference type="SAM" id="MobiDB-lite"/>
    </source>
</evidence>
<evidence type="ECO:0000259" key="2">
    <source>
        <dbReference type="Pfam" id="PF25491"/>
    </source>
</evidence>
<gene>
    <name evidence="3" type="ORF">Tcan_14630</name>
</gene>
<dbReference type="OrthoDB" id="10046198at2759"/>
<feature type="compositionally biased region" description="Basic and acidic residues" evidence="1">
    <location>
        <begin position="78"/>
        <end position="91"/>
    </location>
</feature>
<feature type="compositionally biased region" description="Basic and acidic residues" evidence="1">
    <location>
        <begin position="143"/>
        <end position="154"/>
    </location>
</feature>
<proteinExistence type="predicted"/>
<dbReference type="AlphaFoldDB" id="A0A0B2VE92"/>
<accession>A0A0B2VE92</accession>
<comment type="caution">
    <text evidence="3">The sequence shown here is derived from an EMBL/GenBank/DDBJ whole genome shotgun (WGS) entry which is preliminary data.</text>
</comment>
<dbReference type="Proteomes" id="UP000031036">
    <property type="component" value="Unassembled WGS sequence"/>
</dbReference>
<feature type="domain" description="BCL-11A-like CCHC zinc finger" evidence="2">
    <location>
        <begin position="179"/>
        <end position="205"/>
    </location>
</feature>
<feature type="compositionally biased region" description="Low complexity" evidence="1">
    <location>
        <begin position="155"/>
        <end position="165"/>
    </location>
</feature>
<name>A0A0B2VE92_TOXCA</name>
<dbReference type="EMBL" id="JPKZ01001875">
    <property type="protein sequence ID" value="KHN79722.1"/>
    <property type="molecule type" value="Genomic_DNA"/>
</dbReference>
<reference evidence="3 4" key="1">
    <citation type="submission" date="2014-11" db="EMBL/GenBank/DDBJ databases">
        <title>Genetic blueprint of the zoonotic pathogen Toxocara canis.</title>
        <authorList>
            <person name="Zhu X.-Q."/>
            <person name="Korhonen P.K."/>
            <person name="Cai H."/>
            <person name="Young N.D."/>
            <person name="Nejsum P."/>
            <person name="von Samson-Himmelstjerna G."/>
            <person name="Boag P.R."/>
            <person name="Tan P."/>
            <person name="Li Q."/>
            <person name="Min J."/>
            <person name="Yang Y."/>
            <person name="Wang X."/>
            <person name="Fang X."/>
            <person name="Hall R.S."/>
            <person name="Hofmann A."/>
            <person name="Sternberg P.W."/>
            <person name="Jex A.R."/>
            <person name="Gasser R.B."/>
        </authorList>
    </citation>
    <scope>NUCLEOTIDE SEQUENCE [LARGE SCALE GENOMIC DNA]</scope>
    <source>
        <strain evidence="3">PN_DK_2014</strain>
    </source>
</reference>